<accession>A0ABR9DQM3</accession>
<reference evidence="1 2" key="1">
    <citation type="submission" date="2020-09" db="EMBL/GenBank/DDBJ databases">
        <title>Flavimobilis rhizosphaerae sp. nov., isolated from rhizosphere soil of Spartina alterniflora.</title>
        <authorList>
            <person name="Hanqin C."/>
        </authorList>
    </citation>
    <scope>NUCLEOTIDE SEQUENCE [LARGE SCALE GENOMIC DNA]</scope>
    <source>
        <strain evidence="1 2">GY 10621</strain>
    </source>
</reference>
<dbReference type="EMBL" id="JACZDF010000003">
    <property type="protein sequence ID" value="MBD9699422.1"/>
    <property type="molecule type" value="Genomic_DNA"/>
</dbReference>
<evidence type="ECO:0000313" key="2">
    <source>
        <dbReference type="Proteomes" id="UP000642107"/>
    </source>
</evidence>
<sequence length="200" mass="21736">MAVALLLDYPGESHGDRLDAVEATASALPAVIADDLRTHVAAVRGWGVDRTQIHYVETFDQKRRCALHLTYYSSGDTRRRGMALVTFAEAFAACGWELGDDDLPDYLPSVLELSAREGGPIVDMLLATHREGVELLRSALHHVRSPFRHLLDALCRTLPQVDDAAAARFVNLLSAGPPQEMVGLGGTLLPFPSVRPEATP</sequence>
<dbReference type="InterPro" id="IPR003765">
    <property type="entry name" value="NO3_reductase_chaperone_NarJ"/>
</dbReference>
<proteinExistence type="predicted"/>
<evidence type="ECO:0000313" key="1">
    <source>
        <dbReference type="EMBL" id="MBD9699422.1"/>
    </source>
</evidence>
<keyword evidence="2" id="KW-1185">Reference proteome</keyword>
<protein>
    <submittedName>
        <fullName evidence="1">Nitrate reductase molybdenum cofactor assembly chaperone</fullName>
    </submittedName>
</protein>
<dbReference type="InterPro" id="IPR036411">
    <property type="entry name" value="TorD-like_sf"/>
</dbReference>
<name>A0ABR9DQM3_9MICO</name>
<dbReference type="NCBIfam" id="TIGR00684">
    <property type="entry name" value="narJ"/>
    <property type="match status" value="1"/>
</dbReference>
<dbReference type="PANTHER" id="PTHR43680:SF2">
    <property type="entry name" value="NITRATE REDUCTASE MOLYBDENUM COFACTOR ASSEMBLY CHAPERONE NARJ"/>
    <property type="match status" value="1"/>
</dbReference>
<dbReference type="PANTHER" id="PTHR43680">
    <property type="entry name" value="NITRATE REDUCTASE MOLYBDENUM COFACTOR ASSEMBLY CHAPERONE"/>
    <property type="match status" value="1"/>
</dbReference>
<dbReference type="SUPFAM" id="SSF89155">
    <property type="entry name" value="TorD-like"/>
    <property type="match status" value="1"/>
</dbReference>
<gene>
    <name evidence="1" type="primary">narJ</name>
    <name evidence="1" type="ORF">IGS67_07955</name>
</gene>
<dbReference type="Proteomes" id="UP000642107">
    <property type="component" value="Unassembled WGS sequence"/>
</dbReference>
<comment type="caution">
    <text evidence="1">The sequence shown here is derived from an EMBL/GenBank/DDBJ whole genome shotgun (WGS) entry which is preliminary data.</text>
</comment>
<organism evidence="1 2">
    <name type="scientific">Flavimobilis rhizosphaerae</name>
    <dbReference type="NCBI Taxonomy" id="2775421"/>
    <lineage>
        <taxon>Bacteria</taxon>
        <taxon>Bacillati</taxon>
        <taxon>Actinomycetota</taxon>
        <taxon>Actinomycetes</taxon>
        <taxon>Micrococcales</taxon>
        <taxon>Jonesiaceae</taxon>
        <taxon>Flavimobilis</taxon>
    </lineage>
</organism>